<dbReference type="Proteomes" id="UP001628874">
    <property type="component" value="Unassembled WGS sequence"/>
</dbReference>
<comment type="caution">
    <text evidence="2">The sequence shown here is derived from an EMBL/GenBank/DDBJ whole genome shotgun (WGS) entry which is preliminary data.</text>
</comment>
<evidence type="ECO:0000313" key="2">
    <source>
        <dbReference type="EMBL" id="MFL9462891.1"/>
    </source>
</evidence>
<dbReference type="RefSeq" id="WP_272900268.1">
    <property type="nucleotide sequence ID" value="NZ_JBFQGM010000007.1"/>
</dbReference>
<proteinExistence type="predicted"/>
<dbReference type="InterPro" id="IPR036397">
    <property type="entry name" value="RNaseH_sf"/>
</dbReference>
<dbReference type="InterPro" id="IPR038717">
    <property type="entry name" value="Tc1-like_DDE_dom"/>
</dbReference>
<dbReference type="EMBL" id="JBFQGM010000007">
    <property type="protein sequence ID" value="MFL9462891.1"/>
    <property type="molecule type" value="Genomic_DNA"/>
</dbReference>
<organism evidence="2 3">
    <name type="scientific">Scytonema tolypothrichoides VB-61278_2</name>
    <dbReference type="NCBI Taxonomy" id="3232314"/>
    <lineage>
        <taxon>Bacteria</taxon>
        <taxon>Bacillati</taxon>
        <taxon>Cyanobacteriota</taxon>
        <taxon>Cyanophyceae</taxon>
        <taxon>Nostocales</taxon>
        <taxon>Scytonemataceae</taxon>
        <taxon>Scytonema</taxon>
    </lineage>
</organism>
<name>A0ABW8WPG5_9CYAN</name>
<evidence type="ECO:0000313" key="3">
    <source>
        <dbReference type="Proteomes" id="UP001628874"/>
    </source>
</evidence>
<feature type="domain" description="Tc1-like transposase DDE" evidence="1">
    <location>
        <begin position="5"/>
        <end position="44"/>
    </location>
</feature>
<protein>
    <submittedName>
        <fullName evidence="2">Transposase</fullName>
    </submittedName>
</protein>
<gene>
    <name evidence="2" type="ORF">AB0759_19970</name>
</gene>
<dbReference type="Pfam" id="PF13358">
    <property type="entry name" value="DDE_3"/>
    <property type="match status" value="1"/>
</dbReference>
<evidence type="ECO:0000259" key="1">
    <source>
        <dbReference type="Pfam" id="PF13358"/>
    </source>
</evidence>
<keyword evidence="3" id="KW-1185">Reference proteome</keyword>
<reference evidence="2 3" key="1">
    <citation type="submission" date="2024-07" db="EMBL/GenBank/DDBJ databases">
        <authorList>
            <person name="Tripathy S."/>
        </authorList>
    </citation>
    <scope>NUCLEOTIDE SEQUENCE [LARGE SCALE GENOMIC DNA]</scope>
    <source>
        <strain evidence="2 3">VB-61278_2</strain>
    </source>
</reference>
<sequence length="52" mass="5633">MPYPGAVVVMDNLSAHKLASIEPMIESVGAKVLCLSPYSPDFNPRRVMVVTT</sequence>
<accession>A0ABW8WPG5</accession>
<dbReference type="Gene3D" id="3.30.420.10">
    <property type="entry name" value="Ribonuclease H-like superfamily/Ribonuclease H"/>
    <property type="match status" value="1"/>
</dbReference>